<dbReference type="Pfam" id="PF17851">
    <property type="entry name" value="GH43_C2"/>
    <property type="match status" value="1"/>
</dbReference>
<protein>
    <submittedName>
        <fullName evidence="6">Family 43 glycosylhydrolase</fullName>
    </submittedName>
</protein>
<evidence type="ECO:0000259" key="5">
    <source>
        <dbReference type="Pfam" id="PF17851"/>
    </source>
</evidence>
<feature type="non-terminal residue" evidence="6">
    <location>
        <position position="1"/>
    </location>
</feature>
<dbReference type="Proteomes" id="UP000823851">
    <property type="component" value="Unassembled WGS sequence"/>
</dbReference>
<accession>A0A9D2QZQ5</accession>
<keyword evidence="3 4" id="KW-0326">Glycosidase</keyword>
<dbReference type="SUPFAM" id="SSF49899">
    <property type="entry name" value="Concanavalin A-like lectins/glucanases"/>
    <property type="match status" value="1"/>
</dbReference>
<dbReference type="Gene3D" id="2.115.10.20">
    <property type="entry name" value="Glycosyl hydrolase domain, family 43"/>
    <property type="match status" value="1"/>
</dbReference>
<proteinExistence type="inferred from homology"/>
<sequence length="367" mass="42410">FKRKGWYYLFSADTGTGEEHGQTIQRSRDVWGPYEMYQAAFMRKENENEAWSILTSRHRKDILLQKAGHCDLVETPEGDWYAVHLCGRASDGYNPPDAPRFPGSRRYMLGRETAIQKMRWTEDEWLELDGGGTAPHTLVSIGKEDGEAVFEELRSVMDDFDRDSLDLDYQSLRIPMDGHYINLRERPGWLRMYGRSGLASRFSQSLIAKRVTEYDFMCGTCVDFAPENFKQLAGLIMLYDTDNYLYLHISRDEDVGKCITLLKAENKRYEYLTDYIPVPENRNIRMKMILKGIRLEVYYQVEGEKEKQIARIPDVSFLSDEACDEGWFTGLMCGICCQDLTGAGKYADFDWFKTAEGESAVEVKSKQ</sequence>
<dbReference type="InterPro" id="IPR006710">
    <property type="entry name" value="Glyco_hydro_43"/>
</dbReference>
<dbReference type="AlphaFoldDB" id="A0A9D2QZQ5"/>
<dbReference type="InterPro" id="IPR023296">
    <property type="entry name" value="Glyco_hydro_beta-prop_sf"/>
</dbReference>
<reference evidence="6" key="1">
    <citation type="journal article" date="2021" name="PeerJ">
        <title>Extensive microbial diversity within the chicken gut microbiome revealed by metagenomics and culture.</title>
        <authorList>
            <person name="Gilroy R."/>
            <person name="Ravi A."/>
            <person name="Getino M."/>
            <person name="Pursley I."/>
            <person name="Horton D.L."/>
            <person name="Alikhan N.F."/>
            <person name="Baker D."/>
            <person name="Gharbi K."/>
            <person name="Hall N."/>
            <person name="Watson M."/>
            <person name="Adriaenssens E.M."/>
            <person name="Foster-Nyarko E."/>
            <person name="Jarju S."/>
            <person name="Secka A."/>
            <person name="Antonio M."/>
            <person name="Oren A."/>
            <person name="Chaudhuri R.R."/>
            <person name="La Ragione R."/>
            <person name="Hildebrand F."/>
            <person name="Pallen M.J."/>
        </authorList>
    </citation>
    <scope>NUCLEOTIDE SEQUENCE</scope>
    <source>
        <strain evidence="6">ChiHjej8B7-25341</strain>
    </source>
</reference>
<dbReference type="PANTHER" id="PTHR42812">
    <property type="entry name" value="BETA-XYLOSIDASE"/>
    <property type="match status" value="1"/>
</dbReference>
<evidence type="ECO:0000313" key="6">
    <source>
        <dbReference type="EMBL" id="HJD32207.1"/>
    </source>
</evidence>
<dbReference type="GO" id="GO:0004553">
    <property type="term" value="F:hydrolase activity, hydrolyzing O-glycosyl compounds"/>
    <property type="evidence" value="ECO:0007669"/>
    <property type="project" value="InterPro"/>
</dbReference>
<evidence type="ECO:0000256" key="2">
    <source>
        <dbReference type="ARBA" id="ARBA00022801"/>
    </source>
</evidence>
<gene>
    <name evidence="6" type="ORF">H9912_09730</name>
</gene>
<dbReference type="EMBL" id="DWUW01000276">
    <property type="protein sequence ID" value="HJD32207.1"/>
    <property type="molecule type" value="Genomic_DNA"/>
</dbReference>
<dbReference type="Gene3D" id="2.60.120.200">
    <property type="match status" value="1"/>
</dbReference>
<name>A0A9D2QZQ5_9FIRM</name>
<reference evidence="6" key="2">
    <citation type="submission" date="2021-04" db="EMBL/GenBank/DDBJ databases">
        <authorList>
            <person name="Gilroy R."/>
        </authorList>
    </citation>
    <scope>NUCLEOTIDE SEQUENCE</scope>
    <source>
        <strain evidence="6">ChiHjej8B7-25341</strain>
    </source>
</reference>
<dbReference type="PANTHER" id="PTHR42812:SF12">
    <property type="entry name" value="BETA-XYLOSIDASE-RELATED"/>
    <property type="match status" value="1"/>
</dbReference>
<dbReference type="InterPro" id="IPR013320">
    <property type="entry name" value="ConA-like_dom_sf"/>
</dbReference>
<organism evidence="6 7">
    <name type="scientific">Candidatus Eisenbergiella stercorigallinarum</name>
    <dbReference type="NCBI Taxonomy" id="2838557"/>
    <lineage>
        <taxon>Bacteria</taxon>
        <taxon>Bacillati</taxon>
        <taxon>Bacillota</taxon>
        <taxon>Clostridia</taxon>
        <taxon>Lachnospirales</taxon>
        <taxon>Lachnospiraceae</taxon>
        <taxon>Eisenbergiella</taxon>
    </lineage>
</organism>
<evidence type="ECO:0000256" key="1">
    <source>
        <dbReference type="ARBA" id="ARBA00009865"/>
    </source>
</evidence>
<dbReference type="Pfam" id="PF04616">
    <property type="entry name" value="Glyco_hydro_43"/>
    <property type="match status" value="1"/>
</dbReference>
<feature type="domain" description="Beta-xylosidase C-terminal Concanavalin A-like" evidence="5">
    <location>
        <begin position="158"/>
        <end position="353"/>
    </location>
</feature>
<evidence type="ECO:0000256" key="3">
    <source>
        <dbReference type="ARBA" id="ARBA00023295"/>
    </source>
</evidence>
<dbReference type="GO" id="GO:0005975">
    <property type="term" value="P:carbohydrate metabolic process"/>
    <property type="evidence" value="ECO:0007669"/>
    <property type="project" value="InterPro"/>
</dbReference>
<evidence type="ECO:0000313" key="7">
    <source>
        <dbReference type="Proteomes" id="UP000823851"/>
    </source>
</evidence>
<comment type="similarity">
    <text evidence="1 4">Belongs to the glycosyl hydrolase 43 family.</text>
</comment>
<comment type="caution">
    <text evidence="6">The sequence shown here is derived from an EMBL/GenBank/DDBJ whole genome shotgun (WGS) entry which is preliminary data.</text>
</comment>
<keyword evidence="2 4" id="KW-0378">Hydrolase</keyword>
<dbReference type="InterPro" id="IPR051795">
    <property type="entry name" value="Glycosyl_Hydrlase_43"/>
</dbReference>
<dbReference type="InterPro" id="IPR041542">
    <property type="entry name" value="GH43_C2"/>
</dbReference>
<evidence type="ECO:0000256" key="4">
    <source>
        <dbReference type="RuleBase" id="RU361187"/>
    </source>
</evidence>
<dbReference type="SUPFAM" id="SSF75005">
    <property type="entry name" value="Arabinanase/levansucrase/invertase"/>
    <property type="match status" value="1"/>
</dbReference>